<comment type="subcellular location">
    <subcellularLocation>
        <location evidence="1">Membrane</location>
        <topology evidence="1">Multi-pass membrane protein</topology>
    </subcellularLocation>
</comment>
<dbReference type="FunFam" id="1.20.1250.20:FF:000289">
    <property type="entry name" value="Acetyl-coenzyme A transporter 1"/>
    <property type="match status" value="1"/>
</dbReference>
<protein>
    <recommendedName>
        <fullName evidence="9">MFS general substrate transporter</fullName>
    </recommendedName>
</protein>
<dbReference type="OrthoDB" id="6415790at2759"/>
<keyword evidence="4 6" id="KW-0472">Membrane</keyword>
<feature type="transmembrane region" description="Helical" evidence="6">
    <location>
        <begin position="244"/>
        <end position="267"/>
    </location>
</feature>
<proteinExistence type="predicted"/>
<feature type="transmembrane region" description="Helical" evidence="6">
    <location>
        <begin position="287"/>
        <end position="304"/>
    </location>
</feature>
<evidence type="ECO:0000256" key="2">
    <source>
        <dbReference type="ARBA" id="ARBA00022692"/>
    </source>
</evidence>
<organism evidence="7 8">
    <name type="scientific">Cylindrobasidium torrendii FP15055 ss-10</name>
    <dbReference type="NCBI Taxonomy" id="1314674"/>
    <lineage>
        <taxon>Eukaryota</taxon>
        <taxon>Fungi</taxon>
        <taxon>Dikarya</taxon>
        <taxon>Basidiomycota</taxon>
        <taxon>Agaricomycotina</taxon>
        <taxon>Agaricomycetes</taxon>
        <taxon>Agaricomycetidae</taxon>
        <taxon>Agaricales</taxon>
        <taxon>Marasmiineae</taxon>
        <taxon>Physalacriaceae</taxon>
        <taxon>Cylindrobasidium</taxon>
    </lineage>
</organism>
<keyword evidence="3 6" id="KW-1133">Transmembrane helix</keyword>
<dbReference type="GO" id="GO:0016020">
    <property type="term" value="C:membrane"/>
    <property type="evidence" value="ECO:0007669"/>
    <property type="project" value="UniProtKB-SubCell"/>
</dbReference>
<evidence type="ECO:0000256" key="5">
    <source>
        <dbReference type="SAM" id="MobiDB-lite"/>
    </source>
</evidence>
<dbReference type="EMBL" id="KN880524">
    <property type="protein sequence ID" value="KIY67497.1"/>
    <property type="molecule type" value="Genomic_DNA"/>
</dbReference>
<dbReference type="GO" id="GO:0035348">
    <property type="term" value="P:acetyl-CoA transmembrane transport"/>
    <property type="evidence" value="ECO:0007669"/>
    <property type="project" value="InterPro"/>
</dbReference>
<accession>A0A0D7BAF0</accession>
<dbReference type="Pfam" id="PF13000">
    <property type="entry name" value="Acatn"/>
    <property type="match status" value="2"/>
</dbReference>
<feature type="transmembrane region" description="Helical" evidence="6">
    <location>
        <begin position="431"/>
        <end position="456"/>
    </location>
</feature>
<keyword evidence="8" id="KW-1185">Reference proteome</keyword>
<keyword evidence="2 6" id="KW-0812">Transmembrane</keyword>
<dbReference type="GO" id="GO:0008521">
    <property type="term" value="F:acetyl-CoA transmembrane transporter activity"/>
    <property type="evidence" value="ECO:0007669"/>
    <property type="project" value="InterPro"/>
</dbReference>
<evidence type="ECO:0000256" key="1">
    <source>
        <dbReference type="ARBA" id="ARBA00004141"/>
    </source>
</evidence>
<gene>
    <name evidence="7" type="ORF">CYLTODRAFT_422453</name>
</gene>
<evidence type="ECO:0000313" key="7">
    <source>
        <dbReference type="EMBL" id="KIY67497.1"/>
    </source>
</evidence>
<feature type="region of interest" description="Disordered" evidence="5">
    <location>
        <begin position="1"/>
        <end position="104"/>
    </location>
</feature>
<feature type="transmembrane region" description="Helical" evidence="6">
    <location>
        <begin position="401"/>
        <end position="422"/>
    </location>
</feature>
<name>A0A0D7BAF0_9AGAR</name>
<reference evidence="7 8" key="1">
    <citation type="journal article" date="2015" name="Fungal Genet. Biol.">
        <title>Evolution of novel wood decay mechanisms in Agaricales revealed by the genome sequences of Fistulina hepatica and Cylindrobasidium torrendii.</title>
        <authorList>
            <person name="Floudas D."/>
            <person name="Held B.W."/>
            <person name="Riley R."/>
            <person name="Nagy L.G."/>
            <person name="Koehler G."/>
            <person name="Ransdell A.S."/>
            <person name="Younus H."/>
            <person name="Chow J."/>
            <person name="Chiniquy J."/>
            <person name="Lipzen A."/>
            <person name="Tritt A."/>
            <person name="Sun H."/>
            <person name="Haridas S."/>
            <person name="LaButti K."/>
            <person name="Ohm R.A."/>
            <person name="Kues U."/>
            <person name="Blanchette R.A."/>
            <person name="Grigoriev I.V."/>
            <person name="Minto R.E."/>
            <person name="Hibbett D.S."/>
        </authorList>
    </citation>
    <scope>NUCLEOTIDE SEQUENCE [LARGE SCALE GENOMIC DNA]</scope>
    <source>
        <strain evidence="7 8">FP15055 ss-10</strain>
    </source>
</reference>
<feature type="transmembrane region" description="Helical" evidence="6">
    <location>
        <begin position="178"/>
        <end position="195"/>
    </location>
</feature>
<dbReference type="PANTHER" id="PTHR12778">
    <property type="entry name" value="SOLUTE CARRIER FAMILY 33 ACETYL-COA TRANSPORTER -RELATED"/>
    <property type="match status" value="1"/>
</dbReference>
<dbReference type="InterPro" id="IPR024371">
    <property type="entry name" value="AcetylCoA_trans_1-like"/>
</dbReference>
<evidence type="ECO:0008006" key="9">
    <source>
        <dbReference type="Google" id="ProtNLM"/>
    </source>
</evidence>
<dbReference type="PANTHER" id="PTHR12778:SF9">
    <property type="entry name" value="ACETYL-COENZYME A TRANSPORTER 1"/>
    <property type="match status" value="1"/>
</dbReference>
<dbReference type="STRING" id="1314674.A0A0D7BAF0"/>
<evidence type="ECO:0000256" key="4">
    <source>
        <dbReference type="ARBA" id="ARBA00023136"/>
    </source>
</evidence>
<feature type="compositionally biased region" description="Polar residues" evidence="5">
    <location>
        <begin position="17"/>
        <end position="49"/>
    </location>
</feature>
<feature type="compositionally biased region" description="Basic residues" evidence="5">
    <location>
        <begin position="1"/>
        <end position="10"/>
    </location>
</feature>
<dbReference type="InterPro" id="IPR004752">
    <property type="entry name" value="AmpG_permease/AT-1"/>
</dbReference>
<dbReference type="AlphaFoldDB" id="A0A0D7BAF0"/>
<dbReference type="InterPro" id="IPR036259">
    <property type="entry name" value="MFS_trans_sf"/>
</dbReference>
<evidence type="ECO:0000313" key="8">
    <source>
        <dbReference type="Proteomes" id="UP000054007"/>
    </source>
</evidence>
<feature type="compositionally biased region" description="Basic and acidic residues" evidence="5">
    <location>
        <begin position="73"/>
        <end position="96"/>
    </location>
</feature>
<evidence type="ECO:0000256" key="6">
    <source>
        <dbReference type="SAM" id="Phobius"/>
    </source>
</evidence>
<sequence length="578" mass="64153">MPKLRNKKSALTRGVSKKQSSGELTPTSPSKKSMARTSSLNSTELSQRASMHRTHAGDRLENDAEEGGVEMNLLRDGEQRQAARETDEWGESHQPGESKGPMSSKDKRAMVLLCILYLIQGVPLGLALGSVPFLLKDHLSYSQLATFALSSYPYSLKLLWSPIVDSVYFVNLGRRKSWIVPMQLIVGTVMLYISFNVQRLMDDAASHVGELTFVFTSLVLISATQDIAVDGWALTLLSQDNLSYASTCQTIGLNTGYFASFTVFLAFNSVEFTQSWGVPHLTLSSYLKFWGVVCYAVTFGLLFLKKEDKEAHSEADMSITGVYKQIWAICKLKHIQSLIVMHFFAKLGFAASDAATSLKMIEKGFKREELAVAVLIDFPFQIAGGWLAAKWSRGDRPLRPWVYAFLPRLAFCLLGTLVVYWFPTTPISKTFFVFLIVQTVLSSFSSTVQFVGISAFHTRVSDPLIGGTYMTLLNTFTNLGGTWPKYFVLKGVDMFSVASCKIVKSGLEVATKVTECVSDEGKAMCQDIGGQCVVETDGYYIVSFVCMAFGVVFLFAYIIPTARKLQELPLSVWRIKLE</sequence>
<dbReference type="SUPFAM" id="SSF103473">
    <property type="entry name" value="MFS general substrate transporter"/>
    <property type="match status" value="1"/>
</dbReference>
<feature type="transmembrane region" description="Helical" evidence="6">
    <location>
        <begin position="370"/>
        <end position="389"/>
    </location>
</feature>
<feature type="transmembrane region" description="Helical" evidence="6">
    <location>
        <begin position="109"/>
        <end position="134"/>
    </location>
</feature>
<evidence type="ECO:0000256" key="3">
    <source>
        <dbReference type="ARBA" id="ARBA00022989"/>
    </source>
</evidence>
<feature type="transmembrane region" description="Helical" evidence="6">
    <location>
        <begin position="539"/>
        <end position="559"/>
    </location>
</feature>
<dbReference type="Proteomes" id="UP000054007">
    <property type="component" value="Unassembled WGS sequence"/>
</dbReference>